<feature type="domain" description="MOSC" evidence="1">
    <location>
        <begin position="28"/>
        <end position="163"/>
    </location>
</feature>
<dbReference type="PANTHER" id="PTHR30212">
    <property type="entry name" value="PROTEIN YIIM"/>
    <property type="match status" value="1"/>
</dbReference>
<comment type="caution">
    <text evidence="2">The sequence shown here is derived from an EMBL/GenBank/DDBJ whole genome shotgun (WGS) entry which is preliminary data.</text>
</comment>
<dbReference type="InterPro" id="IPR011037">
    <property type="entry name" value="Pyrv_Knase-like_insert_dom_sf"/>
</dbReference>
<dbReference type="Pfam" id="PF03473">
    <property type="entry name" value="MOSC"/>
    <property type="match status" value="1"/>
</dbReference>
<dbReference type="RefSeq" id="WP_168553673.1">
    <property type="nucleotide sequence ID" value="NZ_JAAWWL010000003.1"/>
</dbReference>
<evidence type="ECO:0000313" key="2">
    <source>
        <dbReference type="EMBL" id="NKI33457.1"/>
    </source>
</evidence>
<keyword evidence="3" id="KW-1185">Reference proteome</keyword>
<gene>
    <name evidence="2" type="ORF">HCU67_16020</name>
</gene>
<dbReference type="PANTHER" id="PTHR30212:SF2">
    <property type="entry name" value="PROTEIN YIIM"/>
    <property type="match status" value="1"/>
</dbReference>
<dbReference type="Gene3D" id="2.40.33.20">
    <property type="entry name" value="PK beta-barrel domain-like"/>
    <property type="match status" value="1"/>
</dbReference>
<sequence length="210" mass="24284">MKVISTNIANPTTVSWRGKEIKTGIFKNPVSHPLFLGKEDVANDTVIDRKHHGGEYKACYLFSSDYYEDWKIKYPQLNWQWGMFGENLTVEGLDENEIRIGNIYKIGSATVQVTEPRQPCFKLGIRFETQEVLKKFIDYGHPGTYVRILQEGEVAINDELELLEENQNAITVQEYNLIVNRMTNDSNLIQKAIENESIRADKREKLKKLI</sequence>
<accession>A0ABX1GU22</accession>
<dbReference type="PROSITE" id="PS51340">
    <property type="entry name" value="MOSC"/>
    <property type="match status" value="1"/>
</dbReference>
<reference evidence="2 3" key="1">
    <citation type="submission" date="2020-04" db="EMBL/GenBank/DDBJ databases">
        <authorList>
            <person name="Yoon J."/>
        </authorList>
    </citation>
    <scope>NUCLEOTIDE SEQUENCE [LARGE SCALE GENOMIC DNA]</scope>
    <source>
        <strain evidence="2 3">DJ-13</strain>
    </source>
</reference>
<organism evidence="2 3">
    <name type="scientific">Croceivirga thetidis</name>
    <dbReference type="NCBI Taxonomy" id="2721623"/>
    <lineage>
        <taxon>Bacteria</taxon>
        <taxon>Pseudomonadati</taxon>
        <taxon>Bacteroidota</taxon>
        <taxon>Flavobacteriia</taxon>
        <taxon>Flavobacteriales</taxon>
        <taxon>Flavobacteriaceae</taxon>
        <taxon>Croceivirga</taxon>
    </lineage>
</organism>
<evidence type="ECO:0000313" key="3">
    <source>
        <dbReference type="Proteomes" id="UP000718451"/>
    </source>
</evidence>
<protein>
    <submittedName>
        <fullName evidence="2">MOSC domain-containing protein</fullName>
    </submittedName>
</protein>
<dbReference type="EMBL" id="JAAWWL010000003">
    <property type="protein sequence ID" value="NKI33457.1"/>
    <property type="molecule type" value="Genomic_DNA"/>
</dbReference>
<name>A0ABX1GU22_9FLAO</name>
<dbReference type="Proteomes" id="UP000718451">
    <property type="component" value="Unassembled WGS sequence"/>
</dbReference>
<dbReference type="InterPro" id="IPR005302">
    <property type="entry name" value="MoCF_Sase_C"/>
</dbReference>
<evidence type="ECO:0000259" key="1">
    <source>
        <dbReference type="PROSITE" id="PS51340"/>
    </source>
</evidence>
<dbReference type="InterPro" id="IPR052353">
    <property type="entry name" value="Benzoxazolinone_Detox_Enz"/>
</dbReference>
<proteinExistence type="predicted"/>
<dbReference type="SUPFAM" id="SSF50800">
    <property type="entry name" value="PK beta-barrel domain-like"/>
    <property type="match status" value="1"/>
</dbReference>